<dbReference type="SUPFAM" id="SSF53098">
    <property type="entry name" value="Ribonuclease H-like"/>
    <property type="match status" value="1"/>
</dbReference>
<proteinExistence type="predicted"/>
<dbReference type="InterPro" id="IPR045246">
    <property type="entry name" value="Piwi_ago-like"/>
</dbReference>
<dbReference type="Gene3D" id="3.40.50.2300">
    <property type="match status" value="1"/>
</dbReference>
<dbReference type="GO" id="GO:0003723">
    <property type="term" value="F:RNA binding"/>
    <property type="evidence" value="ECO:0007669"/>
    <property type="project" value="InterPro"/>
</dbReference>
<evidence type="ECO:0000313" key="4">
    <source>
        <dbReference type="Proteomes" id="UP000265703"/>
    </source>
</evidence>
<dbReference type="InterPro" id="IPR032474">
    <property type="entry name" value="Argonaute_N"/>
</dbReference>
<evidence type="ECO:0000313" key="3">
    <source>
        <dbReference type="EMBL" id="RIA86223.1"/>
    </source>
</evidence>
<dbReference type="Pfam" id="PF16488">
    <property type="entry name" value="ArgoL2"/>
    <property type="match status" value="1"/>
</dbReference>
<sequence>KFVKRPSLGRQGRETRIRANFFEIKSLPKTKSIHQYDVTITPDVSPSLIKKIYQKFENLNSERKFNNIPLVFDGRKNIFTCKPLPFNDSATFDIILTEDDLTSAECQSRAFKVKLKKVNKINMAGLQRFLDGRIQRNSNVLKAIMFLNVLIKHQTSMNNYVPIGNSFYTREGSKKLSGIAEVWQGYYQSARPTPGKMMINVDLSATAFFESGPLINIVVKLLGKKSPDDLHGGINWKERVKLEKVLKNLRIRVTHRDSNNNKRFYRISKITSQNAQRTKFEDADGIFKCLVYPNLPCIVDNNGKFIPMEICEIIEGQRYIRKLSERQTFEMIKFTCQSPHVRANNIKKGLEEFNYDSKQMAQFLKISNDMATIRARILPTPTINYHRSSKNSYIVPKGGVWDLKNKKVAIGATLHSWSVLVFGSDNERTVRYFIRELITICSDLGMNIPNNNPPILYANPQGNVEENLSKAWIHAGNAAKLKPQLVLCILPNTSAQLYGSIKYAGDTIIGVVTQCIQSKYLLQANHQYYSNVCLKINVKLNGMNSFLTPKQNPFLNEKVSILMGADVTHPSLNSNHPSIAALCASVDPGASRYASSISLQNASRTEIINNLAIMVKNLLKIFYQTCRMKPQRILFYRDGVSESQFEQVLKEEIKAIKSACQSLDPEYSPTVTFVIVQKRHHARFFPVDKKDSDQTGNCLPGTLVETKVVHPVEFDFYLQSHAGLQGTCRPTHYHVLYDENEFTSDSLQTLTYNLCYIYARCTRAVSIVTPVYYAHLVCKRARFHIRDYNFSDSSSTKGNNGKMTVGTVKSELLKTMYFL</sequence>
<dbReference type="Gene3D" id="2.170.260.10">
    <property type="entry name" value="paz domain"/>
    <property type="match status" value="1"/>
</dbReference>
<dbReference type="STRING" id="658196.A0A397SJ93"/>
<dbReference type="Gene3D" id="3.30.420.10">
    <property type="entry name" value="Ribonuclease H-like superfamily/Ribonuclease H"/>
    <property type="match status" value="1"/>
</dbReference>
<dbReference type="PANTHER" id="PTHR22891">
    <property type="entry name" value="EUKARYOTIC TRANSLATION INITIATION FACTOR 2C"/>
    <property type="match status" value="1"/>
</dbReference>
<dbReference type="SMART" id="SM01163">
    <property type="entry name" value="DUF1785"/>
    <property type="match status" value="1"/>
</dbReference>
<dbReference type="InterPro" id="IPR012337">
    <property type="entry name" value="RNaseH-like_sf"/>
</dbReference>
<dbReference type="PROSITE" id="PS50821">
    <property type="entry name" value="PAZ"/>
    <property type="match status" value="1"/>
</dbReference>
<dbReference type="InterPro" id="IPR036085">
    <property type="entry name" value="PAZ_dom_sf"/>
</dbReference>
<feature type="domain" description="Piwi" evidence="2">
    <location>
        <begin position="485"/>
        <end position="786"/>
    </location>
</feature>
<dbReference type="Pfam" id="PF02170">
    <property type="entry name" value="PAZ"/>
    <property type="match status" value="1"/>
</dbReference>
<dbReference type="CDD" id="cd04657">
    <property type="entry name" value="Piwi_ago-like"/>
    <property type="match status" value="1"/>
</dbReference>
<dbReference type="Pfam" id="PF16486">
    <property type="entry name" value="ArgoN"/>
    <property type="match status" value="1"/>
</dbReference>
<dbReference type="AlphaFoldDB" id="A0A397SJ93"/>
<comment type="caution">
    <text evidence="3">The sequence shown here is derived from an EMBL/GenBank/DDBJ whole genome shotgun (WGS) entry which is preliminary data.</text>
</comment>
<dbReference type="InterPro" id="IPR036397">
    <property type="entry name" value="RNaseH_sf"/>
</dbReference>
<reference evidence="3 4" key="1">
    <citation type="submission" date="2018-06" db="EMBL/GenBank/DDBJ databases">
        <title>Comparative genomics reveals the genomic features of Rhizophagus irregularis, R. cerebriforme, R. diaphanum and Gigaspora rosea, and their symbiotic lifestyle signature.</title>
        <authorList>
            <person name="Morin E."/>
            <person name="San Clemente H."/>
            <person name="Chen E.C.H."/>
            <person name="De La Providencia I."/>
            <person name="Hainaut M."/>
            <person name="Kuo A."/>
            <person name="Kohler A."/>
            <person name="Murat C."/>
            <person name="Tang N."/>
            <person name="Roy S."/>
            <person name="Loubradou J."/>
            <person name="Henrissat B."/>
            <person name="Grigoriev I.V."/>
            <person name="Corradi N."/>
            <person name="Roux C."/>
            <person name="Martin F.M."/>
        </authorList>
    </citation>
    <scope>NUCLEOTIDE SEQUENCE [LARGE SCALE GENOMIC DNA]</scope>
    <source>
        <strain evidence="3 4">DAOM 227022</strain>
    </source>
</reference>
<evidence type="ECO:0000259" key="1">
    <source>
        <dbReference type="PROSITE" id="PS50821"/>
    </source>
</evidence>
<dbReference type="InterPro" id="IPR003100">
    <property type="entry name" value="PAZ_dom"/>
</dbReference>
<dbReference type="PROSITE" id="PS50822">
    <property type="entry name" value="PIWI"/>
    <property type="match status" value="1"/>
</dbReference>
<dbReference type="InterPro" id="IPR032473">
    <property type="entry name" value="Argonaute_Mid_dom"/>
</dbReference>
<dbReference type="CDD" id="cd02846">
    <property type="entry name" value="PAZ_argonaute_like"/>
    <property type="match status" value="1"/>
</dbReference>
<dbReference type="Pfam" id="PF08699">
    <property type="entry name" value="ArgoL1"/>
    <property type="match status" value="1"/>
</dbReference>
<dbReference type="Pfam" id="PF02171">
    <property type="entry name" value="Piwi"/>
    <property type="match status" value="1"/>
</dbReference>
<dbReference type="EMBL" id="QKYT01000376">
    <property type="protein sequence ID" value="RIA86223.1"/>
    <property type="molecule type" value="Genomic_DNA"/>
</dbReference>
<protein>
    <submittedName>
        <fullName evidence="3">Piwi domain-containing protein</fullName>
    </submittedName>
</protein>
<evidence type="ECO:0000259" key="2">
    <source>
        <dbReference type="PROSITE" id="PS50822"/>
    </source>
</evidence>
<dbReference type="OrthoDB" id="10252740at2759"/>
<dbReference type="Proteomes" id="UP000265703">
    <property type="component" value="Unassembled WGS sequence"/>
</dbReference>
<feature type="non-terminal residue" evidence="3">
    <location>
        <position position="1"/>
    </location>
</feature>
<feature type="domain" description="PAZ" evidence="1">
    <location>
        <begin position="213"/>
        <end position="315"/>
    </location>
</feature>
<dbReference type="InterPro" id="IPR003165">
    <property type="entry name" value="Piwi"/>
</dbReference>
<dbReference type="SMART" id="SM00950">
    <property type="entry name" value="Piwi"/>
    <property type="match status" value="1"/>
</dbReference>
<organism evidence="3 4">
    <name type="scientific">Glomus cerebriforme</name>
    <dbReference type="NCBI Taxonomy" id="658196"/>
    <lineage>
        <taxon>Eukaryota</taxon>
        <taxon>Fungi</taxon>
        <taxon>Fungi incertae sedis</taxon>
        <taxon>Mucoromycota</taxon>
        <taxon>Glomeromycotina</taxon>
        <taxon>Glomeromycetes</taxon>
        <taxon>Glomerales</taxon>
        <taxon>Glomeraceae</taxon>
        <taxon>Glomus</taxon>
    </lineage>
</organism>
<keyword evidence="4" id="KW-1185">Reference proteome</keyword>
<dbReference type="Pfam" id="PF16487">
    <property type="entry name" value="ArgoMid"/>
    <property type="match status" value="1"/>
</dbReference>
<dbReference type="InterPro" id="IPR014811">
    <property type="entry name" value="ArgoL1"/>
</dbReference>
<name>A0A397SJ93_9GLOM</name>
<accession>A0A397SJ93</accession>
<dbReference type="InterPro" id="IPR032472">
    <property type="entry name" value="ArgoL2"/>
</dbReference>
<dbReference type="SUPFAM" id="SSF101690">
    <property type="entry name" value="PAZ domain"/>
    <property type="match status" value="1"/>
</dbReference>
<gene>
    <name evidence="3" type="ORF">C1645_697112</name>
</gene>